<reference evidence="3 4" key="1">
    <citation type="submission" date="2024-04" db="EMBL/GenBank/DDBJ databases">
        <title>Novel genus in family Flammeovirgaceae.</title>
        <authorList>
            <person name="Nguyen T.H."/>
            <person name="Vuong T.Q."/>
            <person name="Le H."/>
            <person name="Kim S.-G."/>
        </authorList>
    </citation>
    <scope>NUCLEOTIDE SEQUENCE [LARGE SCALE GENOMIC DNA]</scope>
    <source>
        <strain evidence="3 4">JCM 23209</strain>
    </source>
</reference>
<gene>
    <name evidence="3" type="ORF">AAG747_14510</name>
</gene>
<keyword evidence="1" id="KW-0812">Transmembrane</keyword>
<dbReference type="Proteomes" id="UP001403385">
    <property type="component" value="Unassembled WGS sequence"/>
</dbReference>
<dbReference type="EMBL" id="JBDKWZ010000007">
    <property type="protein sequence ID" value="MEN7549132.1"/>
    <property type="molecule type" value="Genomic_DNA"/>
</dbReference>
<evidence type="ECO:0000256" key="1">
    <source>
        <dbReference type="SAM" id="Phobius"/>
    </source>
</evidence>
<evidence type="ECO:0000313" key="4">
    <source>
        <dbReference type="Proteomes" id="UP001403385"/>
    </source>
</evidence>
<sequence>MKTITGLAFFLVMSLVSISFAQITGHPEVTGIVAIVLVFGFFALTVKWLLSFKPPVPEESAWDLTELMATQTEAWDGTQFVGKVVRDENQKGTYLLLEHPTSDTSEEEEEAARRAKLMKIVTGLIALSFCLSLLMI</sequence>
<feature type="transmembrane region" description="Helical" evidence="1">
    <location>
        <begin position="31"/>
        <end position="50"/>
    </location>
</feature>
<keyword evidence="1" id="KW-1133">Transmembrane helix</keyword>
<evidence type="ECO:0000256" key="2">
    <source>
        <dbReference type="SAM" id="SignalP"/>
    </source>
</evidence>
<accession>A0AAW9RW60</accession>
<evidence type="ECO:0000313" key="3">
    <source>
        <dbReference type="EMBL" id="MEN7549132.1"/>
    </source>
</evidence>
<proteinExistence type="predicted"/>
<keyword evidence="4" id="KW-1185">Reference proteome</keyword>
<protein>
    <submittedName>
        <fullName evidence="3">Uncharacterized protein</fullName>
    </submittedName>
</protein>
<feature type="chain" id="PRO_5043589345" evidence="2">
    <location>
        <begin position="22"/>
        <end position="136"/>
    </location>
</feature>
<comment type="caution">
    <text evidence="3">The sequence shown here is derived from an EMBL/GenBank/DDBJ whole genome shotgun (WGS) entry which is preliminary data.</text>
</comment>
<feature type="signal peptide" evidence="2">
    <location>
        <begin position="1"/>
        <end position="21"/>
    </location>
</feature>
<dbReference type="AlphaFoldDB" id="A0AAW9RW60"/>
<dbReference type="RefSeq" id="WP_346821902.1">
    <property type="nucleotide sequence ID" value="NZ_JBDKWZ010000007.1"/>
</dbReference>
<keyword evidence="1" id="KW-0472">Membrane</keyword>
<keyword evidence="2" id="KW-0732">Signal</keyword>
<organism evidence="3 4">
    <name type="scientific">Rapidithrix thailandica</name>
    <dbReference type="NCBI Taxonomy" id="413964"/>
    <lineage>
        <taxon>Bacteria</taxon>
        <taxon>Pseudomonadati</taxon>
        <taxon>Bacteroidota</taxon>
        <taxon>Cytophagia</taxon>
        <taxon>Cytophagales</taxon>
        <taxon>Flammeovirgaceae</taxon>
        <taxon>Rapidithrix</taxon>
    </lineage>
</organism>
<name>A0AAW9RW60_9BACT</name>